<dbReference type="InterPro" id="IPR029058">
    <property type="entry name" value="AB_hydrolase_fold"/>
</dbReference>
<dbReference type="InterPro" id="IPR050654">
    <property type="entry name" value="AChE-related_enzymes"/>
</dbReference>
<dbReference type="Pfam" id="PF00135">
    <property type="entry name" value="COesterase"/>
    <property type="match status" value="1"/>
</dbReference>
<dbReference type="GO" id="GO:0005615">
    <property type="term" value="C:extracellular space"/>
    <property type="evidence" value="ECO:0007669"/>
    <property type="project" value="TreeGrafter"/>
</dbReference>
<evidence type="ECO:0000256" key="1">
    <source>
        <dbReference type="ARBA" id="ARBA00005964"/>
    </source>
</evidence>
<evidence type="ECO:0000256" key="4">
    <source>
        <dbReference type="ARBA" id="ARBA00023180"/>
    </source>
</evidence>
<dbReference type="PANTHER" id="PTHR43918">
    <property type="entry name" value="ACETYLCHOLINESTERASE"/>
    <property type="match status" value="1"/>
</dbReference>
<dbReference type="Gene3D" id="3.40.50.1820">
    <property type="entry name" value="alpha/beta hydrolase"/>
    <property type="match status" value="1"/>
</dbReference>
<comment type="caution">
    <text evidence="6">The sequence shown here is derived from an EMBL/GenBank/DDBJ whole genome shotgun (WGS) entry which is preliminary data.</text>
</comment>
<keyword evidence="4" id="KW-0325">Glycoprotein</keyword>
<keyword evidence="2" id="KW-0719">Serine esterase</keyword>
<reference evidence="6" key="2">
    <citation type="submission" date="2021-09" db="EMBL/GenBank/DDBJ databases">
        <authorList>
            <person name="Jia N."/>
            <person name="Wang J."/>
            <person name="Shi W."/>
            <person name="Du L."/>
            <person name="Sun Y."/>
            <person name="Zhan W."/>
            <person name="Jiang J."/>
            <person name="Wang Q."/>
            <person name="Zhang B."/>
            <person name="Ji P."/>
            <person name="Sakyi L.B."/>
            <person name="Cui X."/>
            <person name="Yuan T."/>
            <person name="Jiang B."/>
            <person name="Yang W."/>
            <person name="Lam T.T.-Y."/>
            <person name="Chang Q."/>
            <person name="Ding S."/>
            <person name="Wang X."/>
            <person name="Zhu J."/>
            <person name="Ruan X."/>
            <person name="Zhao L."/>
            <person name="Wei J."/>
            <person name="Que T."/>
            <person name="Du C."/>
            <person name="Cheng J."/>
            <person name="Dai P."/>
            <person name="Han X."/>
            <person name="Huang E."/>
            <person name="Gao Y."/>
            <person name="Liu J."/>
            <person name="Shao H."/>
            <person name="Ye R."/>
            <person name="Li L."/>
            <person name="Wei W."/>
            <person name="Wang X."/>
            <person name="Wang C."/>
            <person name="Huo Q."/>
            <person name="Li W."/>
            <person name="Guo W."/>
            <person name="Chen H."/>
            <person name="Chen S."/>
            <person name="Zhou L."/>
            <person name="Zhou L."/>
            <person name="Ni X."/>
            <person name="Tian J."/>
            <person name="Zhou Y."/>
            <person name="Sheng Y."/>
            <person name="Liu T."/>
            <person name="Pan Y."/>
            <person name="Xia L."/>
            <person name="Li J."/>
            <person name="Zhao F."/>
            <person name="Cao W."/>
        </authorList>
    </citation>
    <scope>NUCLEOTIDE SEQUENCE</scope>
    <source>
        <strain evidence="6">Rsan-2018</strain>
        <tissue evidence="6">Larvae</tissue>
    </source>
</reference>
<keyword evidence="7" id="KW-1185">Reference proteome</keyword>
<dbReference type="GO" id="GO:0019695">
    <property type="term" value="P:choline metabolic process"/>
    <property type="evidence" value="ECO:0007669"/>
    <property type="project" value="TreeGrafter"/>
</dbReference>
<evidence type="ECO:0000256" key="3">
    <source>
        <dbReference type="ARBA" id="ARBA00022801"/>
    </source>
</evidence>
<dbReference type="Proteomes" id="UP000821837">
    <property type="component" value="Chromosome 5"/>
</dbReference>
<protein>
    <recommendedName>
        <fullName evidence="5">Carboxylesterase type B domain-containing protein</fullName>
    </recommendedName>
</protein>
<organism evidence="6 7">
    <name type="scientific">Rhipicephalus sanguineus</name>
    <name type="common">Brown dog tick</name>
    <name type="synonym">Ixodes sanguineus</name>
    <dbReference type="NCBI Taxonomy" id="34632"/>
    <lineage>
        <taxon>Eukaryota</taxon>
        <taxon>Metazoa</taxon>
        <taxon>Ecdysozoa</taxon>
        <taxon>Arthropoda</taxon>
        <taxon>Chelicerata</taxon>
        <taxon>Arachnida</taxon>
        <taxon>Acari</taxon>
        <taxon>Parasitiformes</taxon>
        <taxon>Ixodida</taxon>
        <taxon>Ixodoidea</taxon>
        <taxon>Ixodidae</taxon>
        <taxon>Rhipicephalinae</taxon>
        <taxon>Rhipicephalus</taxon>
        <taxon>Rhipicephalus</taxon>
    </lineage>
</organism>
<evidence type="ECO:0000313" key="7">
    <source>
        <dbReference type="Proteomes" id="UP000821837"/>
    </source>
</evidence>
<reference evidence="6" key="1">
    <citation type="journal article" date="2020" name="Cell">
        <title>Large-Scale Comparative Analyses of Tick Genomes Elucidate Their Genetic Diversity and Vector Capacities.</title>
        <authorList>
            <consortium name="Tick Genome and Microbiome Consortium (TIGMIC)"/>
            <person name="Jia N."/>
            <person name="Wang J."/>
            <person name="Shi W."/>
            <person name="Du L."/>
            <person name="Sun Y."/>
            <person name="Zhan W."/>
            <person name="Jiang J.F."/>
            <person name="Wang Q."/>
            <person name="Zhang B."/>
            <person name="Ji P."/>
            <person name="Bell-Sakyi L."/>
            <person name="Cui X.M."/>
            <person name="Yuan T.T."/>
            <person name="Jiang B.G."/>
            <person name="Yang W.F."/>
            <person name="Lam T.T."/>
            <person name="Chang Q.C."/>
            <person name="Ding S.J."/>
            <person name="Wang X.J."/>
            <person name="Zhu J.G."/>
            <person name="Ruan X.D."/>
            <person name="Zhao L."/>
            <person name="Wei J.T."/>
            <person name="Ye R.Z."/>
            <person name="Que T.C."/>
            <person name="Du C.H."/>
            <person name="Zhou Y.H."/>
            <person name="Cheng J.X."/>
            <person name="Dai P.F."/>
            <person name="Guo W.B."/>
            <person name="Han X.H."/>
            <person name="Huang E.J."/>
            <person name="Li L.F."/>
            <person name="Wei W."/>
            <person name="Gao Y.C."/>
            <person name="Liu J.Z."/>
            <person name="Shao H.Z."/>
            <person name="Wang X."/>
            <person name="Wang C.C."/>
            <person name="Yang T.C."/>
            <person name="Huo Q.B."/>
            <person name="Li W."/>
            <person name="Chen H.Y."/>
            <person name="Chen S.E."/>
            <person name="Zhou L.G."/>
            <person name="Ni X.B."/>
            <person name="Tian J.H."/>
            <person name="Sheng Y."/>
            <person name="Liu T."/>
            <person name="Pan Y.S."/>
            <person name="Xia L.Y."/>
            <person name="Li J."/>
            <person name="Zhao F."/>
            <person name="Cao W.C."/>
        </authorList>
    </citation>
    <scope>NUCLEOTIDE SEQUENCE</scope>
    <source>
        <strain evidence="6">Rsan-2018</strain>
    </source>
</reference>
<dbReference type="GO" id="GO:0006581">
    <property type="term" value="P:acetylcholine catabolic process"/>
    <property type="evidence" value="ECO:0007669"/>
    <property type="project" value="TreeGrafter"/>
</dbReference>
<keyword evidence="3" id="KW-0378">Hydrolase</keyword>
<dbReference type="PANTHER" id="PTHR43918:SF4">
    <property type="entry name" value="CARBOXYLIC ESTER HYDROLASE"/>
    <property type="match status" value="1"/>
</dbReference>
<feature type="domain" description="Carboxylesterase type B" evidence="5">
    <location>
        <begin position="1"/>
        <end position="213"/>
    </location>
</feature>
<dbReference type="GO" id="GO:0003990">
    <property type="term" value="F:acetylcholinesterase activity"/>
    <property type="evidence" value="ECO:0007669"/>
    <property type="project" value="TreeGrafter"/>
</dbReference>
<dbReference type="EMBL" id="JABSTV010001251">
    <property type="protein sequence ID" value="KAH7952443.1"/>
    <property type="molecule type" value="Genomic_DNA"/>
</dbReference>
<evidence type="ECO:0000259" key="5">
    <source>
        <dbReference type="Pfam" id="PF00135"/>
    </source>
</evidence>
<dbReference type="SUPFAM" id="SSF53474">
    <property type="entry name" value="alpha/beta-Hydrolases"/>
    <property type="match status" value="1"/>
</dbReference>
<evidence type="ECO:0000256" key="2">
    <source>
        <dbReference type="ARBA" id="ARBA00022487"/>
    </source>
</evidence>
<comment type="similarity">
    <text evidence="1">Belongs to the type-B carboxylesterase/lipase family.</text>
</comment>
<dbReference type="InterPro" id="IPR002018">
    <property type="entry name" value="CarbesteraseB"/>
</dbReference>
<dbReference type="AlphaFoldDB" id="A0A9D4PSZ3"/>
<sequence length="232" mass="26400">MLIGTTSEEGALFIDIIRNAAPDLDSVLTEDYRRGVALALYLVFEIPVDKANVIVEHYFGAPEVQHEQESVIKILGTLLADVLFNCPAHFFASTAAKEGVATYVYKFDHRPSYSMWPKHYGPTHVEELPFTFGTLPFFSDESRLTSPPLTEETKQFLKSIRFTPEEQSLMLQTVGVWSSFIKKGKMLLPGSNETWPKYSAEHPEYVTMKPNCFKRTKLSEPCHLFKPFLVKE</sequence>
<dbReference type="VEuPathDB" id="VectorBase:RSAN_037177"/>
<gene>
    <name evidence="6" type="ORF">HPB52_023464</name>
</gene>
<dbReference type="GO" id="GO:0005886">
    <property type="term" value="C:plasma membrane"/>
    <property type="evidence" value="ECO:0007669"/>
    <property type="project" value="TreeGrafter"/>
</dbReference>
<proteinExistence type="inferred from homology"/>
<name>A0A9D4PSZ3_RHISA</name>
<accession>A0A9D4PSZ3</accession>
<evidence type="ECO:0000313" key="6">
    <source>
        <dbReference type="EMBL" id="KAH7952443.1"/>
    </source>
</evidence>